<dbReference type="PANTHER" id="PTHR39188">
    <property type="entry name" value="MEMBRANE-ASSOCIATED ZINC METALLOPROTEASE M50B"/>
    <property type="match status" value="1"/>
</dbReference>
<feature type="transmembrane region" description="Helical" evidence="14">
    <location>
        <begin position="113"/>
        <end position="134"/>
    </location>
</feature>
<dbReference type="GO" id="GO:0006508">
    <property type="term" value="P:proteolysis"/>
    <property type="evidence" value="ECO:0007669"/>
    <property type="project" value="UniProtKB-KW"/>
</dbReference>
<keyword evidence="7" id="KW-0677">Repeat</keyword>
<dbReference type="InterPro" id="IPR008915">
    <property type="entry name" value="Peptidase_M50"/>
</dbReference>
<sequence>MARTGTGTERGAVRLGRLAGVPVAAHWSVLGIVVLIAVVMARSELPLLAPGYAPAAYAAAGLAVALLLMVSLLAHEAAHAVVARAHGLGVDGITLWLLGGTTRLRGEPEGPRAELRIAVVGPVVSGVLAGLFALAAGGARWVATDLVVAVLVELAVINLVLAVFNLLPAAPLDGGRVLRAALWARRGDRWGAGIAAARVGQGLGALLLGGGVLLALTVDLGGFWLMILGWFIAGAAGLEERRARLGRALEGVPVAAALSGPPVLVAADAPAAMRAAAGTDPARTAGVLLTGPDGLVGYLPPERMRAAAERADEPAALRRLVVPASRLTTVRPDDPLAPLLGRLAEPDARLVVLAGDTPIGMVSAADVEELGRSGGQAGPVTGQRPGADTAPPPGWWWPGGPAADPDRSPRPSP</sequence>
<evidence type="ECO:0000256" key="12">
    <source>
        <dbReference type="ARBA" id="ARBA00023122"/>
    </source>
</evidence>
<feature type="transmembrane region" description="Helical" evidence="14">
    <location>
        <begin position="146"/>
        <end position="169"/>
    </location>
</feature>
<feature type="domain" description="Peptidase M50" evidence="18">
    <location>
        <begin position="129"/>
        <end position="189"/>
    </location>
</feature>
<dbReference type="AlphaFoldDB" id="A0A2U1F2C9"/>
<dbReference type="PANTHER" id="PTHR39188:SF3">
    <property type="entry name" value="STAGE IV SPORULATION PROTEIN FB"/>
    <property type="match status" value="1"/>
</dbReference>
<keyword evidence="3 14" id="KW-1003">Cell membrane</keyword>
<evidence type="ECO:0000256" key="7">
    <source>
        <dbReference type="ARBA" id="ARBA00022737"/>
    </source>
</evidence>
<feature type="binding site" evidence="16">
    <location>
        <position position="75"/>
    </location>
    <ligand>
        <name>Zn(2+)</name>
        <dbReference type="ChEBI" id="CHEBI:29105"/>
        <note>catalytic</note>
    </ligand>
</feature>
<evidence type="ECO:0000313" key="19">
    <source>
        <dbReference type="EMBL" id="PVZ06331.1"/>
    </source>
</evidence>
<feature type="region of interest" description="Disordered" evidence="17">
    <location>
        <begin position="371"/>
        <end position="413"/>
    </location>
</feature>
<evidence type="ECO:0000256" key="17">
    <source>
        <dbReference type="SAM" id="MobiDB-lite"/>
    </source>
</evidence>
<keyword evidence="5 14" id="KW-0812">Transmembrane</keyword>
<evidence type="ECO:0000256" key="1">
    <source>
        <dbReference type="ARBA" id="ARBA00004651"/>
    </source>
</evidence>
<dbReference type="EMBL" id="QEKW01000013">
    <property type="protein sequence ID" value="PVZ06331.1"/>
    <property type="molecule type" value="Genomic_DNA"/>
</dbReference>
<keyword evidence="9 14" id="KW-0862">Zinc</keyword>
<comment type="cofactor">
    <cofactor evidence="14 16">
        <name>Zn(2+)</name>
        <dbReference type="ChEBI" id="CHEBI:29105"/>
    </cofactor>
    <text evidence="14 16">Binds 1 zinc ion per subunit.</text>
</comment>
<organism evidence="19 20">
    <name type="scientific">Actinomycetospora cinnamomea</name>
    <dbReference type="NCBI Taxonomy" id="663609"/>
    <lineage>
        <taxon>Bacteria</taxon>
        <taxon>Bacillati</taxon>
        <taxon>Actinomycetota</taxon>
        <taxon>Actinomycetes</taxon>
        <taxon>Pseudonocardiales</taxon>
        <taxon>Pseudonocardiaceae</taxon>
        <taxon>Actinomycetospora</taxon>
    </lineage>
</organism>
<dbReference type="GO" id="GO:0005886">
    <property type="term" value="C:plasma membrane"/>
    <property type="evidence" value="ECO:0007669"/>
    <property type="project" value="UniProtKB-SubCell"/>
</dbReference>
<dbReference type="OrthoDB" id="9781963at2"/>
<keyword evidence="20" id="KW-1185">Reference proteome</keyword>
<keyword evidence="12" id="KW-0129">CBS domain</keyword>
<feature type="binding site" evidence="16">
    <location>
        <position position="173"/>
    </location>
    <ligand>
        <name>Zn(2+)</name>
        <dbReference type="ChEBI" id="CHEBI:29105"/>
        <note>catalytic</note>
    </ligand>
</feature>
<keyword evidence="11 14" id="KW-0482">Metalloprotease</keyword>
<gene>
    <name evidence="19" type="ORF">C8D89_11369</name>
</gene>
<keyword evidence="13 14" id="KW-0472">Membrane</keyword>
<evidence type="ECO:0000256" key="3">
    <source>
        <dbReference type="ARBA" id="ARBA00022475"/>
    </source>
</evidence>
<feature type="binding site" evidence="16">
    <location>
        <position position="79"/>
    </location>
    <ligand>
        <name>Zn(2+)</name>
        <dbReference type="ChEBI" id="CHEBI:29105"/>
        <note>catalytic</note>
    </ligand>
</feature>
<evidence type="ECO:0000256" key="5">
    <source>
        <dbReference type="ARBA" id="ARBA00022692"/>
    </source>
</evidence>
<evidence type="ECO:0000256" key="15">
    <source>
        <dbReference type="PIRSR" id="PIRSR006404-1"/>
    </source>
</evidence>
<keyword evidence="6 14" id="KW-0479">Metal-binding</keyword>
<feature type="transmembrane region" description="Helical" evidence="14">
    <location>
        <begin position="221"/>
        <end position="238"/>
    </location>
</feature>
<dbReference type="RefSeq" id="WP_133252004.1">
    <property type="nucleotide sequence ID" value="NZ_QEKW01000013.1"/>
</dbReference>
<comment type="subcellular location">
    <subcellularLocation>
        <location evidence="1 14">Cell membrane</location>
        <topology evidence="1 14">Multi-pass membrane protein</topology>
    </subcellularLocation>
</comment>
<keyword evidence="10 14" id="KW-1133">Transmembrane helix</keyword>
<accession>A0A2U1F2C9</accession>
<dbReference type="GO" id="GO:0046872">
    <property type="term" value="F:metal ion binding"/>
    <property type="evidence" value="ECO:0007669"/>
    <property type="project" value="UniProtKB-UniRule"/>
</dbReference>
<comment type="similarity">
    <text evidence="2 14">Belongs to the peptidase M50B family.</text>
</comment>
<dbReference type="InterPro" id="IPR016483">
    <property type="entry name" value="UCP006404_Pept_M50_CBS"/>
</dbReference>
<keyword evidence="4 14" id="KW-0645">Protease</keyword>
<feature type="transmembrane region" description="Helical" evidence="14">
    <location>
        <begin position="21"/>
        <end position="40"/>
    </location>
</feature>
<keyword evidence="8 14" id="KW-0378">Hydrolase</keyword>
<proteinExistence type="inferred from homology"/>
<comment type="caution">
    <text evidence="19">The sequence shown here is derived from an EMBL/GenBank/DDBJ whole genome shotgun (WGS) entry which is preliminary data.</text>
</comment>
<evidence type="ECO:0000256" key="13">
    <source>
        <dbReference type="ARBA" id="ARBA00023136"/>
    </source>
</evidence>
<feature type="compositionally biased region" description="Basic and acidic residues" evidence="17">
    <location>
        <begin position="404"/>
        <end position="413"/>
    </location>
</feature>
<evidence type="ECO:0000256" key="10">
    <source>
        <dbReference type="ARBA" id="ARBA00022989"/>
    </source>
</evidence>
<evidence type="ECO:0000256" key="11">
    <source>
        <dbReference type="ARBA" id="ARBA00023049"/>
    </source>
</evidence>
<evidence type="ECO:0000256" key="6">
    <source>
        <dbReference type="ARBA" id="ARBA00022723"/>
    </source>
</evidence>
<evidence type="ECO:0000256" key="14">
    <source>
        <dbReference type="PIRNR" id="PIRNR006404"/>
    </source>
</evidence>
<evidence type="ECO:0000256" key="4">
    <source>
        <dbReference type="ARBA" id="ARBA00022670"/>
    </source>
</evidence>
<evidence type="ECO:0000256" key="9">
    <source>
        <dbReference type="ARBA" id="ARBA00022833"/>
    </source>
</evidence>
<dbReference type="Pfam" id="PF02163">
    <property type="entry name" value="Peptidase_M50"/>
    <property type="match status" value="1"/>
</dbReference>
<dbReference type="GO" id="GO:0008237">
    <property type="term" value="F:metallopeptidase activity"/>
    <property type="evidence" value="ECO:0007669"/>
    <property type="project" value="UniProtKB-UniRule"/>
</dbReference>
<feature type="active site" evidence="15">
    <location>
        <position position="76"/>
    </location>
</feature>
<evidence type="ECO:0000259" key="18">
    <source>
        <dbReference type="Pfam" id="PF02163"/>
    </source>
</evidence>
<evidence type="ECO:0000256" key="16">
    <source>
        <dbReference type="PIRSR" id="PIRSR006404-2"/>
    </source>
</evidence>
<evidence type="ECO:0000313" key="20">
    <source>
        <dbReference type="Proteomes" id="UP000245639"/>
    </source>
</evidence>
<dbReference type="PIRSF" id="PIRSF006404">
    <property type="entry name" value="UCP006404_Pept_M50_CBS"/>
    <property type="match status" value="1"/>
</dbReference>
<dbReference type="Proteomes" id="UP000245639">
    <property type="component" value="Unassembled WGS sequence"/>
</dbReference>
<evidence type="ECO:0000256" key="8">
    <source>
        <dbReference type="ARBA" id="ARBA00022801"/>
    </source>
</evidence>
<name>A0A2U1F2C9_9PSEU</name>
<feature type="transmembrane region" description="Helical" evidence="14">
    <location>
        <begin position="52"/>
        <end position="74"/>
    </location>
</feature>
<reference evidence="19 20" key="1">
    <citation type="submission" date="2018-04" db="EMBL/GenBank/DDBJ databases">
        <title>Genomic Encyclopedia of Type Strains, Phase IV (KMG-IV): sequencing the most valuable type-strain genomes for metagenomic binning, comparative biology and taxonomic classification.</title>
        <authorList>
            <person name="Goeker M."/>
        </authorList>
    </citation>
    <scope>NUCLEOTIDE SEQUENCE [LARGE SCALE GENOMIC DNA]</scope>
    <source>
        <strain evidence="19 20">DSM 45771</strain>
    </source>
</reference>
<protein>
    <recommendedName>
        <fullName evidence="14">Zinc metalloprotease</fullName>
    </recommendedName>
</protein>
<evidence type="ECO:0000256" key="2">
    <source>
        <dbReference type="ARBA" id="ARBA00007931"/>
    </source>
</evidence>